<keyword evidence="3" id="KW-1185">Reference proteome</keyword>
<protein>
    <recommendedName>
        <fullName evidence="4">VWA domain-containing protein</fullName>
    </recommendedName>
</protein>
<dbReference type="HOGENOM" id="CLU_025060_0_0_10"/>
<dbReference type="OrthoDB" id="9763076at2"/>
<name>G8R1H1_OWEHD</name>
<dbReference type="AlphaFoldDB" id="G8R1H1"/>
<keyword evidence="1" id="KW-1133">Transmembrane helix</keyword>
<dbReference type="Proteomes" id="UP000005631">
    <property type="component" value="Chromosome"/>
</dbReference>
<proteinExistence type="predicted"/>
<reference evidence="2 3" key="1">
    <citation type="journal article" date="2012" name="Stand. Genomic Sci.">
        <title>Genome sequence of the orange-pigmented seawater bacterium Owenweeksia hongkongensis type strain (UST20020801(T)).</title>
        <authorList>
            <person name="Riedel T."/>
            <person name="Held B."/>
            <person name="Nolan M."/>
            <person name="Lucas S."/>
            <person name="Lapidus A."/>
            <person name="Tice H."/>
            <person name="Del Rio T.G."/>
            <person name="Cheng J.F."/>
            <person name="Han C."/>
            <person name="Tapia R."/>
            <person name="Goodwin L.A."/>
            <person name="Pitluck S."/>
            <person name="Liolios K."/>
            <person name="Mavromatis K."/>
            <person name="Pagani I."/>
            <person name="Ivanova N."/>
            <person name="Mikhailova N."/>
            <person name="Pati A."/>
            <person name="Chen A."/>
            <person name="Palaniappan K."/>
            <person name="Rohde M."/>
            <person name="Tindall B.J."/>
            <person name="Detter J.C."/>
            <person name="Goker M."/>
            <person name="Woyke T."/>
            <person name="Bristow J."/>
            <person name="Eisen J.A."/>
            <person name="Markowitz V."/>
            <person name="Hugenholtz P."/>
            <person name="Klenk H.P."/>
            <person name="Kyrpides N.C."/>
        </authorList>
    </citation>
    <scope>NUCLEOTIDE SEQUENCE</scope>
    <source>
        <strain evidence="3">DSM 17368 / JCM 12287 / NRRL B-23963</strain>
    </source>
</reference>
<keyword evidence="1" id="KW-0472">Membrane</keyword>
<sequence>MTEIILENSLLWLIPIAGVAALATWLLYFRGKMFTPNQRKILSVFRFLTLFFLGFLLLSPLLKSTKTREEKPILVWLEDHSSSMLSANDSAAVIENLNNFKIPSSLSSKYDIQYFDFSDKLTEPSDSFNGLSTDLYEALQEASEKYYNQNVGAVVLHSDGIGNRGGNPSYVASGLAYPIYTVGYGDTTLQKDLFIERVISNKVSYLNNKMPVELYLRARQLEGLPYELTVKSANGSTVFSKKLSIGSQDYFERVNFFIKAEKAGVQRYTVSVGPVSGEVNITNNTAVFSVEVLDNKKKISIIGYGPHPDIGALNQSLKTLERYEVKTMIQKDWDGNIGDADLYILHDPSSVILDKFSESKKPVWIIYGSNTSADAFAKLTGLRTESGSFEEVYPVAGSGFNLFNTDDQYQLQLDEMPPLNSPFGEIFSKKPIYSLFTKKIGRVATNSPLWFFTQEENQRQAVILGTGIWRWRIYDFKETENHEAFDRLISKTVQYLTTDARRQRFVVDMPDRVEQGEQLRAEARLYNRSLELTNEPDLKITFTAENASEYEFSFAKDQNTYSLNAGRLPEGLYNYKSTVTLGDETFSRQGSVLVEKSYLEQADGVARHHVLRKISTESGGKFYNASQMEALTENLIANTKATTYTYEETSTDSLINEKWLFALFVLFLTIEWALRKYFGNY</sequence>
<feature type="transmembrane region" description="Helical" evidence="1">
    <location>
        <begin position="12"/>
        <end position="29"/>
    </location>
</feature>
<dbReference type="EMBL" id="CP003156">
    <property type="protein sequence ID" value="AEV31710.1"/>
    <property type="molecule type" value="Genomic_DNA"/>
</dbReference>
<dbReference type="KEGG" id="oho:Oweho_0696"/>
<organism evidence="2 3">
    <name type="scientific">Owenweeksia hongkongensis (strain DSM 17368 / CIP 108786 / JCM 12287 / NRRL B-23963 / UST20020801)</name>
    <dbReference type="NCBI Taxonomy" id="926562"/>
    <lineage>
        <taxon>Bacteria</taxon>
        <taxon>Pseudomonadati</taxon>
        <taxon>Bacteroidota</taxon>
        <taxon>Flavobacteriia</taxon>
        <taxon>Flavobacteriales</taxon>
        <taxon>Owenweeksiaceae</taxon>
        <taxon>Owenweeksia</taxon>
    </lineage>
</organism>
<dbReference type="eggNOG" id="COG2304">
    <property type="taxonomic scope" value="Bacteria"/>
</dbReference>
<gene>
    <name evidence="2" type="ordered locus">Oweho_0696</name>
</gene>
<evidence type="ECO:0000256" key="1">
    <source>
        <dbReference type="SAM" id="Phobius"/>
    </source>
</evidence>
<evidence type="ECO:0000313" key="3">
    <source>
        <dbReference type="Proteomes" id="UP000005631"/>
    </source>
</evidence>
<dbReference type="RefSeq" id="WP_014201071.1">
    <property type="nucleotide sequence ID" value="NC_016599.1"/>
</dbReference>
<evidence type="ECO:0000313" key="2">
    <source>
        <dbReference type="EMBL" id="AEV31710.1"/>
    </source>
</evidence>
<dbReference type="PANTHER" id="PTHR37947:SF1">
    <property type="entry name" value="BLL2462 PROTEIN"/>
    <property type="match status" value="1"/>
</dbReference>
<feature type="transmembrane region" description="Helical" evidence="1">
    <location>
        <begin position="41"/>
        <end position="62"/>
    </location>
</feature>
<dbReference type="STRING" id="926562.Oweho_0696"/>
<dbReference type="PANTHER" id="PTHR37947">
    <property type="entry name" value="BLL2462 PROTEIN"/>
    <property type="match status" value="1"/>
</dbReference>
<evidence type="ECO:0008006" key="4">
    <source>
        <dbReference type="Google" id="ProtNLM"/>
    </source>
</evidence>
<accession>G8R1H1</accession>
<keyword evidence="1" id="KW-0812">Transmembrane</keyword>